<dbReference type="FunFam" id="3.40.50.2300:FF:000018">
    <property type="entry name" value="DNA-binding transcriptional regulator NtrC"/>
    <property type="match status" value="1"/>
</dbReference>
<dbReference type="EC" id="2.7.13.3" evidence="2"/>
<evidence type="ECO:0000256" key="6">
    <source>
        <dbReference type="ARBA" id="ARBA00023012"/>
    </source>
</evidence>
<dbReference type="GO" id="GO:0000155">
    <property type="term" value="F:phosphorelay sensor kinase activity"/>
    <property type="evidence" value="ECO:0007669"/>
    <property type="project" value="InterPro"/>
</dbReference>
<dbReference type="Pfam" id="PF00512">
    <property type="entry name" value="HisKA"/>
    <property type="match status" value="1"/>
</dbReference>
<feature type="modified residue" description="4-aspartylphosphate" evidence="9">
    <location>
        <position position="63"/>
    </location>
</feature>
<dbReference type="Pfam" id="PF02518">
    <property type="entry name" value="HATPase_c"/>
    <property type="match status" value="1"/>
</dbReference>
<evidence type="ECO:0000259" key="10">
    <source>
        <dbReference type="PROSITE" id="PS50109"/>
    </source>
</evidence>
<dbReference type="SMART" id="SM00448">
    <property type="entry name" value="REC"/>
    <property type="match status" value="1"/>
</dbReference>
<evidence type="ECO:0000256" key="2">
    <source>
        <dbReference type="ARBA" id="ARBA00012438"/>
    </source>
</evidence>
<dbReference type="SMART" id="SM00387">
    <property type="entry name" value="HATPase_c"/>
    <property type="match status" value="1"/>
</dbReference>
<evidence type="ECO:0000259" key="11">
    <source>
        <dbReference type="PROSITE" id="PS50110"/>
    </source>
</evidence>
<dbReference type="InterPro" id="IPR036890">
    <property type="entry name" value="HATPase_C_sf"/>
</dbReference>
<dbReference type="InterPro" id="IPR001789">
    <property type="entry name" value="Sig_transdc_resp-reg_receiver"/>
</dbReference>
<dbReference type="PANTHER" id="PTHR43547">
    <property type="entry name" value="TWO-COMPONENT HISTIDINE KINASE"/>
    <property type="match status" value="1"/>
</dbReference>
<dbReference type="SMART" id="SM00388">
    <property type="entry name" value="HisKA"/>
    <property type="match status" value="1"/>
</dbReference>
<keyword evidence="4" id="KW-0808">Transferase</keyword>
<dbReference type="CDD" id="cd00130">
    <property type="entry name" value="PAS"/>
    <property type="match status" value="1"/>
</dbReference>
<dbReference type="Gene3D" id="3.30.450.20">
    <property type="entry name" value="PAS domain"/>
    <property type="match status" value="1"/>
</dbReference>
<keyword evidence="5 13" id="KW-0418">Kinase</keyword>
<keyword evidence="6" id="KW-0902">Two-component regulatory system</keyword>
<dbReference type="PRINTS" id="PR00344">
    <property type="entry name" value="BCTRLSENSOR"/>
</dbReference>
<dbReference type="Pfam" id="PF08448">
    <property type="entry name" value="PAS_4"/>
    <property type="match status" value="1"/>
</dbReference>
<dbReference type="SMART" id="SM00091">
    <property type="entry name" value="PAS"/>
    <property type="match status" value="1"/>
</dbReference>
<dbReference type="PROSITE" id="PS50112">
    <property type="entry name" value="PAS"/>
    <property type="match status" value="1"/>
</dbReference>
<dbReference type="Gene3D" id="1.10.287.130">
    <property type="match status" value="1"/>
</dbReference>
<protein>
    <recommendedName>
        <fullName evidence="2">histidine kinase</fullName>
        <ecNumber evidence="2">2.7.13.3</ecNumber>
    </recommendedName>
</protein>
<evidence type="ECO:0000256" key="8">
    <source>
        <dbReference type="ARBA" id="ARBA00023163"/>
    </source>
</evidence>
<evidence type="ECO:0000256" key="9">
    <source>
        <dbReference type="PROSITE-ProRule" id="PRU00169"/>
    </source>
</evidence>
<evidence type="ECO:0000259" key="12">
    <source>
        <dbReference type="PROSITE" id="PS50112"/>
    </source>
</evidence>
<name>A0A484HJS1_9BACT</name>
<dbReference type="InterPro" id="IPR005467">
    <property type="entry name" value="His_kinase_dom"/>
</dbReference>
<feature type="domain" description="PAS" evidence="12">
    <location>
        <begin position="140"/>
        <end position="185"/>
    </location>
</feature>
<reference evidence="13" key="1">
    <citation type="submission" date="2019-01" db="EMBL/GenBank/DDBJ databases">
        <authorList>
            <consortium name="Genoscope - CEA"/>
            <person name="William W."/>
        </authorList>
    </citation>
    <scope>NUCLEOTIDE SEQUENCE</scope>
    <source>
        <strain evidence="13">CR-1</strain>
    </source>
</reference>
<evidence type="ECO:0000313" key="13">
    <source>
        <dbReference type="EMBL" id="VEN74674.1"/>
    </source>
</evidence>
<dbReference type="CDD" id="cd00082">
    <property type="entry name" value="HisKA"/>
    <property type="match status" value="1"/>
</dbReference>
<evidence type="ECO:0000256" key="4">
    <source>
        <dbReference type="ARBA" id="ARBA00022679"/>
    </source>
</evidence>
<dbReference type="SUPFAM" id="SSF47384">
    <property type="entry name" value="Homodimeric domain of signal transducing histidine kinase"/>
    <property type="match status" value="1"/>
</dbReference>
<dbReference type="SUPFAM" id="SSF52172">
    <property type="entry name" value="CheY-like"/>
    <property type="match status" value="1"/>
</dbReference>
<evidence type="ECO:0000256" key="3">
    <source>
        <dbReference type="ARBA" id="ARBA00022553"/>
    </source>
</evidence>
<evidence type="ECO:0000256" key="5">
    <source>
        <dbReference type="ARBA" id="ARBA00022777"/>
    </source>
</evidence>
<dbReference type="AlphaFoldDB" id="A0A484HJS1"/>
<dbReference type="InterPro" id="IPR036097">
    <property type="entry name" value="HisK_dim/P_sf"/>
</dbReference>
<dbReference type="InterPro" id="IPR011006">
    <property type="entry name" value="CheY-like_superfamily"/>
</dbReference>
<dbReference type="EMBL" id="CAACVI010000034">
    <property type="protein sequence ID" value="VEN74674.1"/>
    <property type="molecule type" value="Genomic_DNA"/>
</dbReference>
<dbReference type="PROSITE" id="PS50109">
    <property type="entry name" value="HIS_KIN"/>
    <property type="match status" value="1"/>
</dbReference>
<dbReference type="InterPro" id="IPR003594">
    <property type="entry name" value="HATPase_dom"/>
</dbReference>
<dbReference type="InterPro" id="IPR004358">
    <property type="entry name" value="Sig_transdc_His_kin-like_C"/>
</dbReference>
<dbReference type="InterPro" id="IPR003661">
    <property type="entry name" value="HisK_dim/P_dom"/>
</dbReference>
<dbReference type="Pfam" id="PF00072">
    <property type="entry name" value="Response_reg"/>
    <property type="match status" value="1"/>
</dbReference>
<dbReference type="InterPro" id="IPR013656">
    <property type="entry name" value="PAS_4"/>
</dbReference>
<evidence type="ECO:0000256" key="1">
    <source>
        <dbReference type="ARBA" id="ARBA00000085"/>
    </source>
</evidence>
<dbReference type="FunFam" id="3.30.565.10:FF:000006">
    <property type="entry name" value="Sensor histidine kinase WalK"/>
    <property type="match status" value="1"/>
</dbReference>
<dbReference type="PROSITE" id="PS50110">
    <property type="entry name" value="RESPONSE_REGULATORY"/>
    <property type="match status" value="1"/>
</dbReference>
<keyword evidence="7" id="KW-0805">Transcription regulation</keyword>
<gene>
    <name evidence="13" type="ORF">EPICR_40261</name>
</gene>
<dbReference type="InterPro" id="IPR000014">
    <property type="entry name" value="PAS"/>
</dbReference>
<sequence length="490" mass="53560">MKGNSGLSDALKRSILVIDDEKHIRDVIRVSLSRAGFEVAAAESGETGMEMIEDRHFDIILLDLMMPGMSGLSVLTRLKARHPHTVVIVITGYATIEHSIEAIKKGAFDFIAKPFSPKELDAVIAKAAEFIGALQDIREEKSRMGALISHISDGILATDASKNVVLANPAFLKTADRFEEDVIGRPASEVVSIDAVSEMIDEALSDDPEKNAFPAGEFNVGKKIFSVRCVPFRDRLDRNLGAIALTHDITAAREMDRMKSDFVSMVAHEIRSPLNSISMQLQTLMEGLAGDVNEKQKGVLKRARERIGALGDFTSDLLDLARIESGLIVQEKKSLDMGEVIEDQVAFFKASAQAKNIGLNFHPNAKKTGPLPQVLANRRGMEEVLSNLISNAIKYTPAGGEVTVSARRAGNNLRVSVTDNGFGIEEADMKKIFDKFFRVKNERARWITGSGLGLGIARSIVEAHNGKIEAASRPDEGSEFSFYIPLARNM</sequence>
<keyword evidence="3 9" id="KW-0597">Phosphoprotein</keyword>
<accession>A0A484HJS1</accession>
<dbReference type="InterPro" id="IPR035965">
    <property type="entry name" value="PAS-like_dom_sf"/>
</dbReference>
<comment type="catalytic activity">
    <reaction evidence="1">
        <text>ATP + protein L-histidine = ADP + protein N-phospho-L-histidine.</text>
        <dbReference type="EC" id="2.7.13.3"/>
    </reaction>
</comment>
<dbReference type="Gene3D" id="3.40.50.2300">
    <property type="match status" value="1"/>
</dbReference>
<proteinExistence type="predicted"/>
<dbReference type="Gene3D" id="3.30.565.10">
    <property type="entry name" value="Histidine kinase-like ATPase, C-terminal domain"/>
    <property type="match status" value="1"/>
</dbReference>
<feature type="domain" description="Response regulatory" evidence="11">
    <location>
        <begin position="14"/>
        <end position="128"/>
    </location>
</feature>
<feature type="domain" description="Histidine kinase" evidence="10">
    <location>
        <begin position="265"/>
        <end position="488"/>
    </location>
</feature>
<dbReference type="PANTHER" id="PTHR43547:SF2">
    <property type="entry name" value="HYBRID SIGNAL TRANSDUCTION HISTIDINE KINASE C"/>
    <property type="match status" value="1"/>
</dbReference>
<evidence type="ECO:0000256" key="7">
    <source>
        <dbReference type="ARBA" id="ARBA00023015"/>
    </source>
</evidence>
<dbReference type="SUPFAM" id="SSF55785">
    <property type="entry name" value="PYP-like sensor domain (PAS domain)"/>
    <property type="match status" value="1"/>
</dbReference>
<organism evidence="13">
    <name type="scientific">uncultured Desulfobacteraceae bacterium</name>
    <dbReference type="NCBI Taxonomy" id="218296"/>
    <lineage>
        <taxon>Bacteria</taxon>
        <taxon>Pseudomonadati</taxon>
        <taxon>Thermodesulfobacteriota</taxon>
        <taxon>Desulfobacteria</taxon>
        <taxon>Desulfobacterales</taxon>
        <taxon>Desulfobacteraceae</taxon>
        <taxon>environmental samples</taxon>
    </lineage>
</organism>
<keyword evidence="8" id="KW-0804">Transcription</keyword>
<dbReference type="SUPFAM" id="SSF55874">
    <property type="entry name" value="ATPase domain of HSP90 chaperone/DNA topoisomerase II/histidine kinase"/>
    <property type="match status" value="1"/>
</dbReference>
<dbReference type="CDD" id="cd00075">
    <property type="entry name" value="HATPase"/>
    <property type="match status" value="1"/>
</dbReference>